<reference evidence="2 3" key="1">
    <citation type="submission" date="2016-09" db="EMBL/GenBank/DDBJ databases">
        <title>genome sequence of Mycobacterium sp. 739 SCH.</title>
        <authorList>
            <person name="Greninger A.L."/>
            <person name="Qin X."/>
            <person name="Jerome K."/>
            <person name="Vora S."/>
            <person name="Quinn K."/>
        </authorList>
    </citation>
    <scope>NUCLEOTIDE SEQUENCE [LARGE SCALE GENOMIC DNA]</scope>
    <source>
        <strain evidence="2 3">SCH</strain>
    </source>
</reference>
<gene>
    <name evidence="2" type="ORF">BEL07_18870</name>
</gene>
<proteinExistence type="predicted"/>
<evidence type="ECO:0000256" key="1">
    <source>
        <dbReference type="SAM" id="SignalP"/>
    </source>
</evidence>
<dbReference type="RefSeq" id="WP_070354601.1">
    <property type="nucleotide sequence ID" value="NZ_MCHX01000046.1"/>
</dbReference>
<protein>
    <recommendedName>
        <fullName evidence="4">DUF732 domain-containing protein</fullName>
    </recommendedName>
</protein>
<feature type="signal peptide" evidence="1">
    <location>
        <begin position="1"/>
        <end position="27"/>
    </location>
</feature>
<organism evidence="2 3">
    <name type="scientific">Mycolicibacterium grossiae</name>
    <dbReference type="NCBI Taxonomy" id="1552759"/>
    <lineage>
        <taxon>Bacteria</taxon>
        <taxon>Bacillati</taxon>
        <taxon>Actinomycetota</taxon>
        <taxon>Actinomycetes</taxon>
        <taxon>Mycobacteriales</taxon>
        <taxon>Mycobacteriaceae</taxon>
        <taxon>Mycolicibacterium</taxon>
    </lineage>
</organism>
<feature type="chain" id="PRO_5009451616" description="DUF732 domain-containing protein" evidence="1">
    <location>
        <begin position="28"/>
        <end position="103"/>
    </location>
</feature>
<accession>A0A1E8Q156</accession>
<keyword evidence="1" id="KW-0732">Signal</keyword>
<sequence length="103" mass="11334">MKHKSATAGAGLLFLAVFALAPAVAHAEPDYDGAANVACQYSLAYDAVYPNPLFLVDYHGFPYEEARRFVIDAFRSAHERNGGYIAPEMQRDTCDGIQLSENY</sequence>
<dbReference type="Proteomes" id="UP000178953">
    <property type="component" value="Unassembled WGS sequence"/>
</dbReference>
<dbReference type="EMBL" id="MCHX01000046">
    <property type="protein sequence ID" value="OFJ52146.1"/>
    <property type="molecule type" value="Genomic_DNA"/>
</dbReference>
<dbReference type="AlphaFoldDB" id="A0A1E8Q156"/>
<evidence type="ECO:0008006" key="4">
    <source>
        <dbReference type="Google" id="ProtNLM"/>
    </source>
</evidence>
<evidence type="ECO:0000313" key="3">
    <source>
        <dbReference type="Proteomes" id="UP000178953"/>
    </source>
</evidence>
<name>A0A1E8Q156_9MYCO</name>
<evidence type="ECO:0000313" key="2">
    <source>
        <dbReference type="EMBL" id="OFJ52146.1"/>
    </source>
</evidence>
<keyword evidence="3" id="KW-1185">Reference proteome</keyword>
<comment type="caution">
    <text evidence="2">The sequence shown here is derived from an EMBL/GenBank/DDBJ whole genome shotgun (WGS) entry which is preliminary data.</text>
</comment>